<accession>A0A7S1IFS1</accession>
<organism evidence="11">
    <name type="scientific">Eutreptiella gymnastica</name>
    <dbReference type="NCBI Taxonomy" id="73025"/>
    <lineage>
        <taxon>Eukaryota</taxon>
        <taxon>Discoba</taxon>
        <taxon>Euglenozoa</taxon>
        <taxon>Euglenida</taxon>
        <taxon>Spirocuta</taxon>
        <taxon>Euglenophyceae</taxon>
        <taxon>Eutreptiales</taxon>
        <taxon>Eutreptiaceae</taxon>
        <taxon>Eutreptiella</taxon>
    </lineage>
</organism>
<dbReference type="AlphaFoldDB" id="A0A7S1IFS1"/>
<gene>
    <name evidence="11" type="ORF">EGYM00392_LOCUS22386</name>
</gene>
<dbReference type="SMART" id="SM00490">
    <property type="entry name" value="HELICc"/>
    <property type="match status" value="1"/>
</dbReference>
<keyword evidence="3 6" id="KW-0067">ATP-binding</keyword>
<dbReference type="EC" id="3.6.4.13" evidence="6"/>
<dbReference type="InterPro" id="IPR012677">
    <property type="entry name" value="Nucleotide-bd_a/b_plait_sf"/>
</dbReference>
<dbReference type="GO" id="GO:0003723">
    <property type="term" value="F:RNA binding"/>
    <property type="evidence" value="ECO:0007669"/>
    <property type="project" value="UniProtKB-UniRule"/>
</dbReference>
<dbReference type="SUPFAM" id="SSF52540">
    <property type="entry name" value="P-loop containing nucleoside triphosphate hydrolases"/>
    <property type="match status" value="1"/>
</dbReference>
<evidence type="ECO:0000256" key="3">
    <source>
        <dbReference type="ARBA" id="ARBA00022840"/>
    </source>
</evidence>
<protein>
    <recommendedName>
        <fullName evidence="6">ATP-dependent RNA helicase</fullName>
        <ecNumber evidence="6">3.6.4.13</ecNumber>
    </recommendedName>
</protein>
<comment type="function">
    <text evidence="6">RNA helicase.</text>
</comment>
<evidence type="ECO:0000259" key="9">
    <source>
        <dbReference type="PROSITE" id="PS51192"/>
    </source>
</evidence>
<feature type="compositionally biased region" description="Basic and acidic residues" evidence="7">
    <location>
        <begin position="530"/>
        <end position="539"/>
    </location>
</feature>
<feature type="domain" description="Helicase ATP-binding" evidence="9">
    <location>
        <begin position="34"/>
        <end position="249"/>
    </location>
</feature>
<feature type="domain" description="RRM" evidence="8">
    <location>
        <begin position="607"/>
        <end position="680"/>
    </location>
</feature>
<evidence type="ECO:0000256" key="5">
    <source>
        <dbReference type="PROSITE-ProRule" id="PRU00176"/>
    </source>
</evidence>
<evidence type="ECO:0000313" key="11">
    <source>
        <dbReference type="EMBL" id="CAD9011286.1"/>
    </source>
</evidence>
<dbReference type="InterPro" id="IPR027417">
    <property type="entry name" value="P-loop_NTPase"/>
</dbReference>
<sequence>MEFLCPYLQSRLAAQGIKALFPVQETVIPEVLAAFSSHTLSDVCVCSPTGSGKTMAYALPIIQALLESATRQVRCLVVLPTRDLGAQVFDVFTSFIEGTPIKAAMVTGQKDFHAEQAMLVQCHEDLDGFPQWTPKVDIVVCTPGRILDHLSKTKGFTLQHCRFLVVDEADILLGENYQDWTQYVLKALPSSHTLPSYQQPNPLGLQLGPGALKLPSLSQFKIHKMLFSATLTQKLSKLAELQLANAKYFAMGTLEGGQGPQYRQLKRYTLPVTLEEKTVSVTVPMKPIILVALVLILMEMTEEPSEAEEEQQTRYRTLLDRATRQRKRQSILVFTNSVKVGHKVARVMELYGLHGVREFSSALHQSERSKVIAGMRKGDVSVIVCTDAMARGMDLPTVNHVVNYDPPTYVENYVHRVGRTARAGKRGTAFTFLAKDEEQPFKELHRQVETAAAPEPYVISSVDIESTEQKFPTVLGELGQLLEKERNGRLDASLPLTRGTLSKVQEGTVFWQGSADDLVHLSESDDEAEPAPKRQRMDGDPLLDGEDGMQTSFGDGGDVMQTGKGKGKGKGKDWNRDAAHAGKGNGVQPNRRVQRNSGSANFKRGSATIKVQRVPAGCSEEILAEAFQRFGEVQSAAVKAEGSPAYGYVNFTTVEAAQAATNCSTIEVMGVTCTVGLAKRRKGQVVEAPPSNGIGLFNLPYSTTQDELQNLLSPYAGFKTLKMVHKKTGEFRGYIFAYFESVETATVAKEMLTGLIMGDQQVDVKFSSQSSEEAVTADDAVPSCD</sequence>
<dbReference type="GO" id="GO:0003724">
    <property type="term" value="F:RNA helicase activity"/>
    <property type="evidence" value="ECO:0007669"/>
    <property type="project" value="UniProtKB-EC"/>
</dbReference>
<dbReference type="Pfam" id="PF00271">
    <property type="entry name" value="Helicase_C"/>
    <property type="match status" value="1"/>
</dbReference>
<evidence type="ECO:0000259" key="8">
    <source>
        <dbReference type="PROSITE" id="PS50102"/>
    </source>
</evidence>
<dbReference type="InterPro" id="IPR035979">
    <property type="entry name" value="RBD_domain_sf"/>
</dbReference>
<dbReference type="Pfam" id="PF00076">
    <property type="entry name" value="RRM_1"/>
    <property type="match status" value="2"/>
</dbReference>
<dbReference type="InterPro" id="IPR014001">
    <property type="entry name" value="Helicase_ATP-bd"/>
</dbReference>
<dbReference type="EMBL" id="HBGA01060445">
    <property type="protein sequence ID" value="CAD9011286.1"/>
    <property type="molecule type" value="Transcribed_RNA"/>
</dbReference>
<evidence type="ECO:0000256" key="4">
    <source>
        <dbReference type="ARBA" id="ARBA00022884"/>
    </source>
</evidence>
<dbReference type="PROSITE" id="PS51192">
    <property type="entry name" value="HELICASE_ATP_BIND_1"/>
    <property type="match status" value="1"/>
</dbReference>
<feature type="domain" description="RRM" evidence="8">
    <location>
        <begin position="692"/>
        <end position="769"/>
    </location>
</feature>
<dbReference type="SMART" id="SM00487">
    <property type="entry name" value="DEXDc"/>
    <property type="match status" value="1"/>
</dbReference>
<dbReference type="GO" id="GO:0016787">
    <property type="term" value="F:hydrolase activity"/>
    <property type="evidence" value="ECO:0007669"/>
    <property type="project" value="UniProtKB-KW"/>
</dbReference>
<feature type="region of interest" description="Disordered" evidence="7">
    <location>
        <begin position="522"/>
        <end position="600"/>
    </location>
</feature>
<dbReference type="InterPro" id="IPR011545">
    <property type="entry name" value="DEAD/DEAH_box_helicase_dom"/>
</dbReference>
<comment type="similarity">
    <text evidence="6">Belongs to the DEAD box helicase family.</text>
</comment>
<dbReference type="CDD" id="cd18787">
    <property type="entry name" value="SF2_C_DEAD"/>
    <property type="match status" value="1"/>
</dbReference>
<dbReference type="InterPro" id="IPR001650">
    <property type="entry name" value="Helicase_C-like"/>
</dbReference>
<proteinExistence type="inferred from homology"/>
<evidence type="ECO:0000256" key="2">
    <source>
        <dbReference type="ARBA" id="ARBA00022801"/>
    </source>
</evidence>
<keyword evidence="4 5" id="KW-0694">RNA-binding</keyword>
<keyword evidence="6" id="KW-0347">Helicase</keyword>
<dbReference type="SUPFAM" id="SSF54928">
    <property type="entry name" value="RNA-binding domain, RBD"/>
    <property type="match status" value="1"/>
</dbReference>
<dbReference type="CDD" id="cd17956">
    <property type="entry name" value="DEADc_DDX51"/>
    <property type="match status" value="1"/>
</dbReference>
<dbReference type="PANTHER" id="PTHR24031">
    <property type="entry name" value="RNA HELICASE"/>
    <property type="match status" value="1"/>
</dbReference>
<evidence type="ECO:0000256" key="6">
    <source>
        <dbReference type="RuleBase" id="RU365068"/>
    </source>
</evidence>
<dbReference type="CDD" id="cd00590">
    <property type="entry name" value="RRM_SF"/>
    <property type="match status" value="1"/>
</dbReference>
<evidence type="ECO:0000256" key="7">
    <source>
        <dbReference type="SAM" id="MobiDB-lite"/>
    </source>
</evidence>
<keyword evidence="2 6" id="KW-0378">Hydrolase</keyword>
<reference evidence="11" key="1">
    <citation type="submission" date="2021-01" db="EMBL/GenBank/DDBJ databases">
        <authorList>
            <person name="Corre E."/>
            <person name="Pelletier E."/>
            <person name="Niang G."/>
            <person name="Scheremetjew M."/>
            <person name="Finn R."/>
            <person name="Kale V."/>
            <person name="Holt S."/>
            <person name="Cochrane G."/>
            <person name="Meng A."/>
            <person name="Brown T."/>
            <person name="Cohen L."/>
        </authorList>
    </citation>
    <scope>NUCLEOTIDE SEQUENCE</scope>
    <source>
        <strain evidence="11">NIES-381</strain>
    </source>
</reference>
<dbReference type="PROSITE" id="PS50102">
    <property type="entry name" value="RRM"/>
    <property type="match status" value="2"/>
</dbReference>
<evidence type="ECO:0000256" key="1">
    <source>
        <dbReference type="ARBA" id="ARBA00022741"/>
    </source>
</evidence>
<feature type="domain" description="Helicase C-terminal" evidence="10">
    <location>
        <begin position="317"/>
        <end position="465"/>
    </location>
</feature>
<evidence type="ECO:0000259" key="10">
    <source>
        <dbReference type="PROSITE" id="PS51194"/>
    </source>
</evidence>
<keyword evidence="1 6" id="KW-0547">Nucleotide-binding</keyword>
<comment type="domain">
    <text evidence="6">The Q motif is unique to and characteristic of the DEAD box family of RNA helicases and controls ATP binding and hydrolysis.</text>
</comment>
<name>A0A7S1IFS1_9EUGL</name>
<dbReference type="InterPro" id="IPR000504">
    <property type="entry name" value="RRM_dom"/>
</dbReference>
<comment type="catalytic activity">
    <reaction evidence="6">
        <text>ATP + H2O = ADP + phosphate + H(+)</text>
        <dbReference type="Rhea" id="RHEA:13065"/>
        <dbReference type="ChEBI" id="CHEBI:15377"/>
        <dbReference type="ChEBI" id="CHEBI:15378"/>
        <dbReference type="ChEBI" id="CHEBI:30616"/>
        <dbReference type="ChEBI" id="CHEBI:43474"/>
        <dbReference type="ChEBI" id="CHEBI:456216"/>
        <dbReference type="EC" id="3.6.4.13"/>
    </reaction>
</comment>
<dbReference type="Gene3D" id="3.30.70.330">
    <property type="match status" value="2"/>
</dbReference>
<feature type="compositionally biased region" description="Basic and acidic residues" evidence="7">
    <location>
        <begin position="570"/>
        <end position="580"/>
    </location>
</feature>
<dbReference type="Gene3D" id="3.40.50.300">
    <property type="entry name" value="P-loop containing nucleotide triphosphate hydrolases"/>
    <property type="match status" value="2"/>
</dbReference>
<dbReference type="PROSITE" id="PS51194">
    <property type="entry name" value="HELICASE_CTER"/>
    <property type="match status" value="1"/>
</dbReference>
<dbReference type="GO" id="GO:0005524">
    <property type="term" value="F:ATP binding"/>
    <property type="evidence" value="ECO:0007669"/>
    <property type="project" value="UniProtKB-UniRule"/>
</dbReference>
<dbReference type="Pfam" id="PF00270">
    <property type="entry name" value="DEAD"/>
    <property type="match status" value="1"/>
</dbReference>
<dbReference type="SMART" id="SM00360">
    <property type="entry name" value="RRM"/>
    <property type="match status" value="2"/>
</dbReference>